<gene>
    <name evidence="2" type="ORF">MW290_20600</name>
</gene>
<dbReference type="SUPFAM" id="SSF53474">
    <property type="entry name" value="alpha/beta-Hydrolases"/>
    <property type="match status" value="1"/>
</dbReference>
<evidence type="ECO:0000259" key="1">
    <source>
        <dbReference type="Pfam" id="PF00561"/>
    </source>
</evidence>
<organism evidence="2 3">
    <name type="scientific">Aquincola tertiaricarbonis</name>
    <dbReference type="NCBI Taxonomy" id="391953"/>
    <lineage>
        <taxon>Bacteria</taxon>
        <taxon>Pseudomonadati</taxon>
        <taxon>Pseudomonadota</taxon>
        <taxon>Betaproteobacteria</taxon>
        <taxon>Burkholderiales</taxon>
        <taxon>Sphaerotilaceae</taxon>
        <taxon>Aquincola</taxon>
    </lineage>
</organism>
<dbReference type="PANTHER" id="PTHR43798:SF24">
    <property type="entry name" value="CIS-3-ALKYL-4-ALKYLOXETAN-2-ONE DECARBOXYLASE"/>
    <property type="match status" value="1"/>
</dbReference>
<proteinExistence type="predicted"/>
<dbReference type="Proteomes" id="UP001056201">
    <property type="component" value="Chromosome 2"/>
</dbReference>
<dbReference type="Gene3D" id="3.40.50.1820">
    <property type="entry name" value="alpha/beta hydrolase"/>
    <property type="match status" value="1"/>
</dbReference>
<dbReference type="GO" id="GO:0016787">
    <property type="term" value="F:hydrolase activity"/>
    <property type="evidence" value="ECO:0007669"/>
    <property type="project" value="UniProtKB-KW"/>
</dbReference>
<dbReference type="EMBL" id="CP097636">
    <property type="protein sequence ID" value="URI11351.1"/>
    <property type="molecule type" value="Genomic_DNA"/>
</dbReference>
<protein>
    <submittedName>
        <fullName evidence="2">Alpha/beta hydrolase</fullName>
    </submittedName>
</protein>
<dbReference type="InterPro" id="IPR000073">
    <property type="entry name" value="AB_hydrolase_1"/>
</dbReference>
<evidence type="ECO:0000313" key="2">
    <source>
        <dbReference type="EMBL" id="URI11351.1"/>
    </source>
</evidence>
<evidence type="ECO:0000313" key="3">
    <source>
        <dbReference type="Proteomes" id="UP001056201"/>
    </source>
</evidence>
<dbReference type="RefSeq" id="WP_250199547.1">
    <property type="nucleotide sequence ID" value="NZ_CP097636.1"/>
</dbReference>
<reference evidence="2" key="1">
    <citation type="submission" date="2022-05" db="EMBL/GenBank/DDBJ databases">
        <title>An RpoN-dependent PEP-CTERM gene is involved in floc formation of an Aquincola tertiaricarbonis strain.</title>
        <authorList>
            <person name="Qiu D."/>
            <person name="Xia M."/>
        </authorList>
    </citation>
    <scope>NUCLEOTIDE SEQUENCE</scope>
    <source>
        <strain evidence="2">RN12</strain>
    </source>
</reference>
<dbReference type="InterPro" id="IPR050266">
    <property type="entry name" value="AB_hydrolase_sf"/>
</dbReference>
<dbReference type="PANTHER" id="PTHR43798">
    <property type="entry name" value="MONOACYLGLYCEROL LIPASE"/>
    <property type="match status" value="1"/>
</dbReference>
<keyword evidence="3" id="KW-1185">Reference proteome</keyword>
<feature type="domain" description="AB hydrolase-1" evidence="1">
    <location>
        <begin position="17"/>
        <end position="115"/>
    </location>
</feature>
<dbReference type="InterPro" id="IPR029058">
    <property type="entry name" value="AB_hydrolase_fold"/>
</dbReference>
<sequence>MPIPQVEIIEEGTGTDTIVMVHGWPDTHHLWDAQVAAFKGRYRCVRFTLPGFDISRPISRAYSLDEVIGAIAAVVDRVSPGRPVILLVHDWGCFYGYQYLARHPQRVQRLIGVDIGDAGSRANLQEMGTKGKLGAMAYQLTLASAWKLRGSVGDAIARRTAKLFRAPAPQERIGAQMGYPYAVQWFKEAGGFGRPKAFAPSCPMLFFYGERKPFMFHSKAWLQKLAAQPGNRVVGLPTGHWVMVGRPAEFNAAVLEWLAAPVSAAAAGPAAASHAPSP</sequence>
<name>A0ABY4SGK4_AQUTE</name>
<accession>A0ABY4SGK4</accession>
<dbReference type="Pfam" id="PF00561">
    <property type="entry name" value="Abhydrolase_1"/>
    <property type="match status" value="1"/>
</dbReference>
<keyword evidence="2" id="KW-0378">Hydrolase</keyword>